<evidence type="ECO:0000313" key="2">
    <source>
        <dbReference type="Proteomes" id="UP001521785"/>
    </source>
</evidence>
<organism evidence="1 2">
    <name type="scientific">Paraconiothyrium brasiliense</name>
    <dbReference type="NCBI Taxonomy" id="300254"/>
    <lineage>
        <taxon>Eukaryota</taxon>
        <taxon>Fungi</taxon>
        <taxon>Dikarya</taxon>
        <taxon>Ascomycota</taxon>
        <taxon>Pezizomycotina</taxon>
        <taxon>Dothideomycetes</taxon>
        <taxon>Pleosporomycetidae</taxon>
        <taxon>Pleosporales</taxon>
        <taxon>Massarineae</taxon>
        <taxon>Didymosphaeriaceae</taxon>
        <taxon>Paraconiothyrium</taxon>
    </lineage>
</organism>
<comment type="caution">
    <text evidence="1">The sequence shown here is derived from an EMBL/GenBank/DDBJ whole genome shotgun (WGS) entry which is preliminary data.</text>
</comment>
<reference evidence="1 2" key="1">
    <citation type="submission" date="2024-02" db="EMBL/GenBank/DDBJ databases">
        <title>De novo assembly and annotation of 12 fungi associated with fruit tree decline syndrome in Ontario, Canada.</title>
        <authorList>
            <person name="Sulman M."/>
            <person name="Ellouze W."/>
            <person name="Ilyukhin E."/>
        </authorList>
    </citation>
    <scope>NUCLEOTIDE SEQUENCE [LARGE SCALE GENOMIC DNA]</scope>
    <source>
        <strain evidence="1 2">M42-189</strain>
    </source>
</reference>
<gene>
    <name evidence="1" type="ORF">SLS60_007127</name>
</gene>
<sequence length="248" mass="28607">MYRTFPYSSTNTPNPTLNAIRYRSLPRRSAMDLSAPLYRGTNWPQLPTEIRVEILSYLVIDKECIFRRTHEGMMKEILGTLIEAGNRDLATLALETYYKRNQFFVECKSQYVTYPNPRWSPIIRDLVVEAENFSHEPKDCSASLDIEYPGFFRNSRQARIGDLTQWQSGFTNLRKLRLNFEFVEPYSYNSTSDAYDLTPANMVTDLATDQLTVGVDAISCCPIFWRGEVCACEGKLQGFLESLIKLKK</sequence>
<name>A0ABR3R8H6_9PLEO</name>
<accession>A0ABR3R8H6</accession>
<protein>
    <submittedName>
        <fullName evidence="1">Uncharacterized protein</fullName>
    </submittedName>
</protein>
<dbReference type="EMBL" id="JAKJXO020000009">
    <property type="protein sequence ID" value="KAL1600739.1"/>
    <property type="molecule type" value="Genomic_DNA"/>
</dbReference>
<keyword evidence="2" id="KW-1185">Reference proteome</keyword>
<evidence type="ECO:0000313" key="1">
    <source>
        <dbReference type="EMBL" id="KAL1600739.1"/>
    </source>
</evidence>
<dbReference type="Proteomes" id="UP001521785">
    <property type="component" value="Unassembled WGS sequence"/>
</dbReference>
<proteinExistence type="predicted"/>